<dbReference type="GO" id="GO:0046685">
    <property type="term" value="P:response to arsenic-containing substance"/>
    <property type="evidence" value="ECO:0007669"/>
    <property type="project" value="UniProtKB-KW"/>
</dbReference>
<reference evidence="6 7" key="1">
    <citation type="submission" date="2018-06" db="EMBL/GenBank/DDBJ databases">
        <title>Whole genome sequencing of a novel hydrocarbon degrading bacterial strain, PW21 isolated from oil contaminated produced water sample.</title>
        <authorList>
            <person name="Nagkirti P."/>
            <person name="Shaikh A."/>
            <person name="Gowdaman V."/>
            <person name="Engineer A.E."/>
            <person name="Dagar S."/>
            <person name="Dhakephalkar P.K."/>
        </authorList>
    </citation>
    <scope>NUCLEOTIDE SEQUENCE [LARGE SCALE GENOMIC DNA]</scope>
    <source>
        <strain evidence="6 7">PW21</strain>
    </source>
</reference>
<dbReference type="NCBIfam" id="NF033788">
    <property type="entry name" value="HTH_metalloreg"/>
    <property type="match status" value="1"/>
</dbReference>
<dbReference type="SUPFAM" id="SSF46785">
    <property type="entry name" value="Winged helix' DNA-binding domain"/>
    <property type="match status" value="1"/>
</dbReference>
<dbReference type="GO" id="GO:0003677">
    <property type="term" value="F:DNA binding"/>
    <property type="evidence" value="ECO:0007669"/>
    <property type="project" value="UniProtKB-KW"/>
</dbReference>
<evidence type="ECO:0000256" key="4">
    <source>
        <dbReference type="ARBA" id="ARBA00023163"/>
    </source>
</evidence>
<dbReference type="SMART" id="SM00226">
    <property type="entry name" value="LMWPc"/>
    <property type="match status" value="1"/>
</dbReference>
<dbReference type="EMBL" id="QKWH01000010">
    <property type="protein sequence ID" value="PZR52417.1"/>
    <property type="molecule type" value="Genomic_DNA"/>
</dbReference>
<dbReference type="AlphaFoldDB" id="A0A2W5WM72"/>
<keyword evidence="7" id="KW-1185">Reference proteome</keyword>
<dbReference type="SMART" id="SM00418">
    <property type="entry name" value="HTH_ARSR"/>
    <property type="match status" value="1"/>
</dbReference>
<keyword evidence="3" id="KW-0238">DNA-binding</keyword>
<dbReference type="Gene3D" id="1.10.10.10">
    <property type="entry name" value="Winged helix-like DNA-binding domain superfamily/Winged helix DNA-binding domain"/>
    <property type="match status" value="1"/>
</dbReference>
<dbReference type="PROSITE" id="PS00846">
    <property type="entry name" value="HTH_ARSR_1"/>
    <property type="match status" value="1"/>
</dbReference>
<feature type="domain" description="HTH arsR-type" evidence="5">
    <location>
        <begin position="29"/>
        <end position="129"/>
    </location>
</feature>
<gene>
    <name evidence="6" type="ORF">DNL40_12145</name>
</gene>
<dbReference type="Gene3D" id="1.10.8.1060">
    <property type="entry name" value="Corynebacterium glutamicum thioredoxin-dependent arsenate reductase, N-terminal domain"/>
    <property type="match status" value="1"/>
</dbReference>
<organism evidence="6 7">
    <name type="scientific">Xylanimonas oleitrophica</name>
    <dbReference type="NCBI Taxonomy" id="2607479"/>
    <lineage>
        <taxon>Bacteria</taxon>
        <taxon>Bacillati</taxon>
        <taxon>Actinomycetota</taxon>
        <taxon>Actinomycetes</taxon>
        <taxon>Micrococcales</taxon>
        <taxon>Promicromonosporaceae</taxon>
        <taxon>Xylanimonas</taxon>
    </lineage>
</organism>
<evidence type="ECO:0000256" key="1">
    <source>
        <dbReference type="ARBA" id="ARBA00022849"/>
    </source>
</evidence>
<dbReference type="InterPro" id="IPR023485">
    <property type="entry name" value="Ptyr_pPase"/>
</dbReference>
<evidence type="ECO:0000256" key="3">
    <source>
        <dbReference type="ARBA" id="ARBA00023125"/>
    </source>
</evidence>
<protein>
    <submittedName>
        <fullName evidence="6">ArsR family transcriptional regulator</fullName>
    </submittedName>
</protein>
<dbReference type="Gene3D" id="3.40.50.2300">
    <property type="match status" value="1"/>
</dbReference>
<dbReference type="RefSeq" id="WP_111251529.1">
    <property type="nucleotide sequence ID" value="NZ_QKWH01000010.1"/>
</dbReference>
<dbReference type="InterPro" id="IPR011991">
    <property type="entry name" value="ArsR-like_HTH"/>
</dbReference>
<dbReference type="InterPro" id="IPR036196">
    <property type="entry name" value="Ptyr_pPase_sf"/>
</dbReference>
<dbReference type="InterPro" id="IPR036388">
    <property type="entry name" value="WH-like_DNA-bd_sf"/>
</dbReference>
<dbReference type="InterPro" id="IPR018334">
    <property type="entry name" value="ArsR_HTH"/>
</dbReference>
<dbReference type="SUPFAM" id="SSF52788">
    <property type="entry name" value="Phosphotyrosine protein phosphatases I"/>
    <property type="match status" value="1"/>
</dbReference>
<dbReference type="CDD" id="cd00090">
    <property type="entry name" value="HTH_ARSR"/>
    <property type="match status" value="1"/>
</dbReference>
<comment type="caution">
    <text evidence="6">The sequence shown here is derived from an EMBL/GenBank/DDBJ whole genome shotgun (WGS) entry which is preliminary data.</text>
</comment>
<evidence type="ECO:0000313" key="6">
    <source>
        <dbReference type="EMBL" id="PZR52417.1"/>
    </source>
</evidence>
<accession>A0A2W5WM72</accession>
<dbReference type="InterPro" id="IPR048716">
    <property type="entry name" value="Phosphatase-like_N"/>
</dbReference>
<dbReference type="Pfam" id="PF01451">
    <property type="entry name" value="LMWPc"/>
    <property type="match status" value="1"/>
</dbReference>
<dbReference type="PRINTS" id="PR00778">
    <property type="entry name" value="HTHARSR"/>
</dbReference>
<proteinExistence type="predicted"/>
<sequence length="355" mass="37256">MTTTDTTEASLPLTVRDPDCGPRIEAHAIGTEAAGVVAATLKALAEPLRLRMLSFIATAPAGEACVCDLAELTDVSQPTVSHHLKVLRDVGVLASERRGTWVWYRITPGYKSAISTLLESFAPAALDALGPHPHLTGLEDADAALDRLAADLAATHPDLAREVVLRTVRESYTALARSAKVSAHLLTLTDRFARQRLADLSHDASRSADAADAADAGAPTAPRVLFVCVANAGRSQLAAALVRHYAGDRVVVRSAGSTPAADVHPAVRPELAALGTDEPFPKPLTDDAVRAADVVITMGCGDVCPVLPGKRYEDWLVGDPALASPAGVAAIRDELDTRVRALLADLLPDLDLPTP</sequence>
<keyword evidence="1" id="KW-0059">Arsenical resistance</keyword>
<evidence type="ECO:0000256" key="2">
    <source>
        <dbReference type="ARBA" id="ARBA00023015"/>
    </source>
</evidence>
<evidence type="ECO:0000313" key="7">
    <source>
        <dbReference type="Proteomes" id="UP000248783"/>
    </source>
</evidence>
<evidence type="ECO:0000259" key="5">
    <source>
        <dbReference type="PROSITE" id="PS50987"/>
    </source>
</evidence>
<dbReference type="NCBIfam" id="NF046112">
    <property type="entry name" value="MSMEG_6209_Nter"/>
    <property type="match status" value="1"/>
</dbReference>
<dbReference type="Pfam" id="PF21234">
    <property type="entry name" value="Phosphatase-like_N"/>
    <property type="match status" value="1"/>
</dbReference>
<dbReference type="Proteomes" id="UP000248783">
    <property type="component" value="Unassembled WGS sequence"/>
</dbReference>
<name>A0A2W5WM72_9MICO</name>
<dbReference type="GO" id="GO:0003700">
    <property type="term" value="F:DNA-binding transcription factor activity"/>
    <property type="evidence" value="ECO:0007669"/>
    <property type="project" value="InterPro"/>
</dbReference>
<dbReference type="PANTHER" id="PTHR43428">
    <property type="entry name" value="ARSENATE REDUCTASE"/>
    <property type="match status" value="1"/>
</dbReference>
<keyword evidence="4" id="KW-0804">Transcription</keyword>
<dbReference type="PROSITE" id="PS50987">
    <property type="entry name" value="HTH_ARSR_2"/>
    <property type="match status" value="1"/>
</dbReference>
<keyword evidence="2" id="KW-0805">Transcription regulation</keyword>
<dbReference type="InterPro" id="IPR001845">
    <property type="entry name" value="HTH_ArsR_DNA-bd_dom"/>
</dbReference>
<dbReference type="PANTHER" id="PTHR43428:SF1">
    <property type="entry name" value="ARSENATE REDUCTASE"/>
    <property type="match status" value="1"/>
</dbReference>
<dbReference type="Pfam" id="PF01022">
    <property type="entry name" value="HTH_5"/>
    <property type="match status" value="1"/>
</dbReference>
<dbReference type="InterPro" id="IPR036390">
    <property type="entry name" value="WH_DNA-bd_sf"/>
</dbReference>